<dbReference type="GO" id="GO:0031177">
    <property type="term" value="F:phosphopantetheine binding"/>
    <property type="evidence" value="ECO:0007669"/>
    <property type="project" value="InterPro"/>
</dbReference>
<dbReference type="PANTHER" id="PTHR43775:SF37">
    <property type="entry name" value="SI:DKEY-61P9.11"/>
    <property type="match status" value="1"/>
</dbReference>
<dbReference type="PANTHER" id="PTHR43775">
    <property type="entry name" value="FATTY ACID SYNTHASE"/>
    <property type="match status" value="1"/>
</dbReference>
<dbReference type="GO" id="GO:0071770">
    <property type="term" value="P:DIM/DIP cell wall layer assembly"/>
    <property type="evidence" value="ECO:0007669"/>
    <property type="project" value="TreeGrafter"/>
</dbReference>
<organism evidence="8 9">
    <name type="scientific">Xenorhabdus bovienii</name>
    <name type="common">Xenorhabdus nematophila subsp. bovienii</name>
    <dbReference type="NCBI Taxonomy" id="40576"/>
    <lineage>
        <taxon>Bacteria</taxon>
        <taxon>Pseudomonadati</taxon>
        <taxon>Pseudomonadota</taxon>
        <taxon>Gammaproteobacteria</taxon>
        <taxon>Enterobacterales</taxon>
        <taxon>Morganellaceae</taxon>
        <taxon>Xenorhabdus</taxon>
    </lineage>
</organism>
<dbReference type="SUPFAM" id="SSF51735">
    <property type="entry name" value="NAD(P)-binding Rossmann-fold domains"/>
    <property type="match status" value="2"/>
</dbReference>
<evidence type="ECO:0000256" key="5">
    <source>
        <dbReference type="SAM" id="MobiDB-lite"/>
    </source>
</evidence>
<evidence type="ECO:0000313" key="9">
    <source>
        <dbReference type="Proteomes" id="UP001222434"/>
    </source>
</evidence>
<feature type="region of interest" description="Disordered" evidence="5">
    <location>
        <begin position="1195"/>
        <end position="1215"/>
    </location>
</feature>
<dbReference type="InterPro" id="IPR013968">
    <property type="entry name" value="PKS_KR"/>
</dbReference>
<accession>A0AAJ1MX39</accession>
<reference evidence="8" key="1">
    <citation type="submission" date="2021-08" db="EMBL/GenBank/DDBJ databases">
        <authorList>
            <person name="Papudeshi B."/>
            <person name="Bashey-Visser F."/>
        </authorList>
    </citation>
    <scope>NUCLEOTIDE SEQUENCE</scope>
    <source>
        <strain evidence="8">MC_266_E_2016</strain>
    </source>
</reference>
<evidence type="ECO:0000256" key="1">
    <source>
        <dbReference type="ARBA" id="ARBA00006484"/>
    </source>
</evidence>
<dbReference type="InterPro" id="IPR016039">
    <property type="entry name" value="Thiolase-like"/>
</dbReference>
<feature type="domain" description="Ketosynthase family 3 (KS3)" evidence="7">
    <location>
        <begin position="10"/>
        <end position="436"/>
    </location>
</feature>
<evidence type="ECO:0000259" key="7">
    <source>
        <dbReference type="PROSITE" id="PS52004"/>
    </source>
</evidence>
<dbReference type="GO" id="GO:0005737">
    <property type="term" value="C:cytoplasm"/>
    <property type="evidence" value="ECO:0007669"/>
    <property type="project" value="TreeGrafter"/>
</dbReference>
<keyword evidence="3" id="KW-0597">Phosphoprotein</keyword>
<dbReference type="SMART" id="SM00823">
    <property type="entry name" value="PKS_PP"/>
    <property type="match status" value="1"/>
</dbReference>
<dbReference type="InterPro" id="IPR050091">
    <property type="entry name" value="PKS_NRPS_Biosynth_Enz"/>
</dbReference>
<dbReference type="Pfam" id="PF08659">
    <property type="entry name" value="KR"/>
    <property type="match status" value="1"/>
</dbReference>
<dbReference type="InterPro" id="IPR049490">
    <property type="entry name" value="C883_1060-like_KR_N"/>
</dbReference>
<dbReference type="GO" id="GO:0006633">
    <property type="term" value="P:fatty acid biosynthetic process"/>
    <property type="evidence" value="ECO:0007669"/>
    <property type="project" value="TreeGrafter"/>
</dbReference>
<comment type="similarity">
    <text evidence="1">Belongs to the short-chain dehydrogenases/reductases (SDR) family.</text>
</comment>
<dbReference type="Gene3D" id="1.10.1200.10">
    <property type="entry name" value="ACP-like"/>
    <property type="match status" value="1"/>
</dbReference>
<keyword evidence="2" id="KW-0596">Phosphopantetheine</keyword>
<sequence length="1215" mass="134137">MNKSDAVNHDNCIAIVGMAGEFPGADSIEQLWLNLVSGTCSIISLAPEELENHPLKKIDPKAANFVPVSASLKGAGEFDADFFDFSAREAEITDPQHRKFLTCAWRALEDAAIDSERFDGVIGVAAGGTMSSYLMNCLSHKEIIDTIGLETTGIGNNLDFLATLLSYKLNLQGPSYAIQTSCSTSLVAVHSACQMLLNHEADLALAGAVSISVPQNSGYMYQEGGILSPDGICRTFDEEANGTVFGNGVGVIVLQRLEDAIVQNSRIHAVIRGSAINNDGRQKIGFTAPSVDGQSQVIVESMAVSGVEPDSISLVEAHGTGTRMGDPVEVAALTNAFRRHTTEKQFCALSSVKPNIGHLDAAAGMAGLIKTVMSLKHQMLPPSINVTNVNHDLDIENTPFYINRQLTPWKSENSPRRAGVSSMGIGGTNAHVILEEWNDSRQPPPKDWQEQHVILPLSAKNEQALATLRRELADYLTRNPDVYAADVAYTIAVGRRCFACRQIMVLPAGLSGAALAERILGNHDVDHIDDITGELWIQGNSIDWLAYYQELDCQRISLPGYPLANDRYWLDYQSPVQMPVQDVETTIIKQADPTQWFWQHSWRRQLLAEYQTSFADNVTPWLIFVRKGEPSEQIAYELEQNGQALIRVYPGEQFSQQSERCYSINPESAKSYRQLIHHLSETEKISHILHGWTVSKEMRPEEIMTHGFYSGLYLLKALAAETEGQLHVWLLTHTAFQVCGDETPSPYHVLINGLNRVVTQESGRFLCRLLDLSIGEDVSASTLAQPIIAEVTQQTDETVIALRHGLRWVFTAEPLPLHAKIHAEILGNSKEEGVYIITGGLGQFGLAAARYFIARHPQSTLILTSHTDITCYTGQRAPDNNIERIRLEVLETLRQQGQVDVIQADASDARQFYELLDRIITQYGKVTGIIHAAGLIGEQTHLSFIESDRQHCEHMFSVKVKGTQAIIDTAFGKDIDFVMFVSSLSPLLGGLGLTAYAAANSFMDSCATKLNRLSPTHWISVNWEGWVRQGGTTAHYDELGKEFQTLSLSDEEIGWCFERILANRGLSNVIISTGSLTQRMQRWSTHSGIAEITGTRNSVFQTEQTEDKEAIILEMARQLLGTQLLEVDDDLFVCGADSLTAIQLIARIRDVFKVDLPMQTLFDKPTVASLASSISPSDENGALLSLVEELESMDEEEADKLSQQIDKGKTRWTEI</sequence>
<dbReference type="AlphaFoldDB" id="A0AAJ1MX39"/>
<feature type="compositionally biased region" description="Basic and acidic residues" evidence="5">
    <location>
        <begin position="1206"/>
        <end position="1215"/>
    </location>
</feature>
<proteinExistence type="inferred from homology"/>
<dbReference type="SUPFAM" id="SSF47336">
    <property type="entry name" value="ACP-like"/>
    <property type="match status" value="1"/>
</dbReference>
<dbReference type="InterPro" id="IPR057326">
    <property type="entry name" value="KR_dom"/>
</dbReference>
<evidence type="ECO:0000259" key="6">
    <source>
        <dbReference type="PROSITE" id="PS50075"/>
    </source>
</evidence>
<evidence type="ECO:0000256" key="3">
    <source>
        <dbReference type="ARBA" id="ARBA00022553"/>
    </source>
</evidence>
<dbReference type="Gene3D" id="3.40.47.10">
    <property type="match status" value="1"/>
</dbReference>
<dbReference type="Pfam" id="PF21394">
    <property type="entry name" value="Beta-ketacyl_N"/>
    <property type="match status" value="1"/>
</dbReference>
<dbReference type="RefSeq" id="WP_274711372.1">
    <property type="nucleotide sequence ID" value="NZ_JAILSM010000013.1"/>
</dbReference>
<dbReference type="SMART" id="SM00825">
    <property type="entry name" value="PKS_KS"/>
    <property type="match status" value="1"/>
</dbReference>
<reference evidence="8" key="2">
    <citation type="journal article" date="2022" name="J. Evol. Biol.">
        <title>Pre- and post-association barriers to host switching in sympatric mutualists.</title>
        <authorList>
            <person name="Dinges Z.M."/>
            <person name="Phillips R.K."/>
            <person name="Lively C.M."/>
            <person name="Bashey F."/>
        </authorList>
    </citation>
    <scope>NUCLEOTIDE SEQUENCE</scope>
    <source>
        <strain evidence="8">MC_266_E_2016</strain>
    </source>
</reference>
<dbReference type="EMBL" id="JAILSO010000002">
    <property type="protein sequence ID" value="MDE1476889.1"/>
    <property type="molecule type" value="Genomic_DNA"/>
</dbReference>
<dbReference type="Pfam" id="PF00550">
    <property type="entry name" value="PP-binding"/>
    <property type="match status" value="1"/>
</dbReference>
<dbReference type="InterPro" id="IPR036736">
    <property type="entry name" value="ACP-like_sf"/>
</dbReference>
<comment type="caution">
    <text evidence="8">The sequence shown here is derived from an EMBL/GenBank/DDBJ whole genome shotgun (WGS) entry which is preliminary data.</text>
</comment>
<dbReference type="InterPro" id="IPR009081">
    <property type="entry name" value="PP-bd_ACP"/>
</dbReference>
<dbReference type="Proteomes" id="UP001222434">
    <property type="component" value="Unassembled WGS sequence"/>
</dbReference>
<dbReference type="CDD" id="cd00833">
    <property type="entry name" value="PKS"/>
    <property type="match status" value="1"/>
</dbReference>
<dbReference type="Gene3D" id="1.10.1240.100">
    <property type="match status" value="1"/>
</dbReference>
<dbReference type="Gene3D" id="3.40.50.720">
    <property type="entry name" value="NAD(P)-binding Rossmann-like Domain"/>
    <property type="match status" value="1"/>
</dbReference>
<dbReference type="Pfam" id="PF02801">
    <property type="entry name" value="Ketoacyl-synt_C"/>
    <property type="match status" value="1"/>
</dbReference>
<dbReference type="PROSITE" id="PS50075">
    <property type="entry name" value="CARRIER"/>
    <property type="match status" value="1"/>
</dbReference>
<dbReference type="InterPro" id="IPR032821">
    <property type="entry name" value="PKS_assoc"/>
</dbReference>
<dbReference type="GO" id="GO:0005886">
    <property type="term" value="C:plasma membrane"/>
    <property type="evidence" value="ECO:0007669"/>
    <property type="project" value="TreeGrafter"/>
</dbReference>
<gene>
    <name evidence="8" type="ORF">KKJ01_01160</name>
</gene>
<name>A0AAJ1MX39_XENBV</name>
<protein>
    <submittedName>
        <fullName evidence="8">SDR family NAD(P)-dependent oxidoreductase</fullName>
    </submittedName>
</protein>
<dbReference type="InterPro" id="IPR020806">
    <property type="entry name" value="PKS_PP-bd"/>
</dbReference>
<dbReference type="Pfam" id="PF16197">
    <property type="entry name" value="KAsynt_C_assoc"/>
    <property type="match status" value="1"/>
</dbReference>
<dbReference type="InterPro" id="IPR014031">
    <property type="entry name" value="Ketoacyl_synth_C"/>
</dbReference>
<evidence type="ECO:0000256" key="2">
    <source>
        <dbReference type="ARBA" id="ARBA00022450"/>
    </source>
</evidence>
<dbReference type="Pfam" id="PF00109">
    <property type="entry name" value="ketoacyl-synt"/>
    <property type="match status" value="1"/>
</dbReference>
<dbReference type="InterPro" id="IPR036291">
    <property type="entry name" value="NAD(P)-bd_dom_sf"/>
</dbReference>
<dbReference type="PROSITE" id="PS52004">
    <property type="entry name" value="KS3_2"/>
    <property type="match status" value="1"/>
</dbReference>
<keyword evidence="4" id="KW-0808">Transferase</keyword>
<dbReference type="SMART" id="SM00822">
    <property type="entry name" value="PKS_KR"/>
    <property type="match status" value="1"/>
</dbReference>
<dbReference type="InterPro" id="IPR014030">
    <property type="entry name" value="Ketoacyl_synth_N"/>
</dbReference>
<evidence type="ECO:0000256" key="4">
    <source>
        <dbReference type="ARBA" id="ARBA00022679"/>
    </source>
</evidence>
<feature type="domain" description="Carrier" evidence="6">
    <location>
        <begin position="1103"/>
        <end position="1178"/>
    </location>
</feature>
<evidence type="ECO:0000313" key="8">
    <source>
        <dbReference type="EMBL" id="MDE1476889.1"/>
    </source>
</evidence>
<dbReference type="SUPFAM" id="SSF53901">
    <property type="entry name" value="Thiolase-like"/>
    <property type="match status" value="1"/>
</dbReference>
<dbReference type="InterPro" id="IPR020841">
    <property type="entry name" value="PKS_Beta-ketoAc_synthase_dom"/>
</dbReference>
<dbReference type="GO" id="GO:0004312">
    <property type="term" value="F:fatty acid synthase activity"/>
    <property type="evidence" value="ECO:0007669"/>
    <property type="project" value="TreeGrafter"/>
</dbReference>